<dbReference type="InterPro" id="IPR000595">
    <property type="entry name" value="cNMP-bd_dom"/>
</dbReference>
<dbReference type="Pfam" id="PF00027">
    <property type="entry name" value="cNMP_binding"/>
    <property type="match status" value="1"/>
</dbReference>
<dbReference type="InterPro" id="IPR050397">
    <property type="entry name" value="Env_Response_Regulators"/>
</dbReference>
<evidence type="ECO:0000256" key="2">
    <source>
        <dbReference type="ARBA" id="ARBA00023125"/>
    </source>
</evidence>
<dbReference type="InterPro" id="IPR036388">
    <property type="entry name" value="WH-like_DNA-bd_sf"/>
</dbReference>
<feature type="domain" description="Cyclic nucleotide-binding" evidence="4">
    <location>
        <begin position="10"/>
        <end position="76"/>
    </location>
</feature>
<evidence type="ECO:0000259" key="5">
    <source>
        <dbReference type="PROSITE" id="PS51063"/>
    </source>
</evidence>
<accession>A0A5J5IJC6</accession>
<evidence type="ECO:0000313" key="7">
    <source>
        <dbReference type="Proteomes" id="UP000326903"/>
    </source>
</evidence>
<keyword evidence="3" id="KW-0804">Transcription</keyword>
<dbReference type="InterPro" id="IPR036390">
    <property type="entry name" value="WH_DNA-bd_sf"/>
</dbReference>
<dbReference type="InterPro" id="IPR014710">
    <property type="entry name" value="RmlC-like_jellyroll"/>
</dbReference>
<dbReference type="CDD" id="cd00038">
    <property type="entry name" value="CAP_ED"/>
    <property type="match status" value="1"/>
</dbReference>
<sequence>MINDHEIKNLFPLFERKLLEEIESNAEIIEYEEGEDLIKSGQNIKSTMLIKKGLVKIYREDEDGNEIFMYHLEPGQACALSILCAVQHKTSEIKATAVKPTEVYAIPVHLVEQWMKEYKSWYQFILSTYRSRFEELLNTIDAIAFKNMDERLVMYLKKHSEISNNKTITVTHAQIAAELTTSREVVSRLLKKLAERGLIKVNRQNIEIINLD</sequence>
<dbReference type="Proteomes" id="UP000326903">
    <property type="component" value="Unassembled WGS sequence"/>
</dbReference>
<keyword evidence="1" id="KW-0805">Transcription regulation</keyword>
<dbReference type="EMBL" id="VYQF01000001">
    <property type="protein sequence ID" value="KAA9041076.1"/>
    <property type="molecule type" value="Genomic_DNA"/>
</dbReference>
<dbReference type="Pfam" id="PF13545">
    <property type="entry name" value="HTH_Crp_2"/>
    <property type="match status" value="1"/>
</dbReference>
<dbReference type="SUPFAM" id="SSF51206">
    <property type="entry name" value="cAMP-binding domain-like"/>
    <property type="match status" value="1"/>
</dbReference>
<dbReference type="AlphaFoldDB" id="A0A5J5IJC6"/>
<comment type="caution">
    <text evidence="6">The sequence shown here is derived from an EMBL/GenBank/DDBJ whole genome shotgun (WGS) entry which is preliminary data.</text>
</comment>
<evidence type="ECO:0000259" key="4">
    <source>
        <dbReference type="PROSITE" id="PS50042"/>
    </source>
</evidence>
<dbReference type="PROSITE" id="PS50042">
    <property type="entry name" value="CNMP_BINDING_3"/>
    <property type="match status" value="1"/>
</dbReference>
<name>A0A5J5IJC6_9BACT</name>
<dbReference type="Gene3D" id="2.60.120.10">
    <property type="entry name" value="Jelly Rolls"/>
    <property type="match status" value="1"/>
</dbReference>
<dbReference type="PROSITE" id="PS51063">
    <property type="entry name" value="HTH_CRP_2"/>
    <property type="match status" value="1"/>
</dbReference>
<dbReference type="RefSeq" id="WP_150413165.1">
    <property type="nucleotide sequence ID" value="NZ_VYQF01000001.1"/>
</dbReference>
<gene>
    <name evidence="6" type="ORF">FW778_03275</name>
</gene>
<dbReference type="SMART" id="SM00419">
    <property type="entry name" value="HTH_CRP"/>
    <property type="match status" value="1"/>
</dbReference>
<dbReference type="GO" id="GO:0005829">
    <property type="term" value="C:cytosol"/>
    <property type="evidence" value="ECO:0007669"/>
    <property type="project" value="TreeGrafter"/>
</dbReference>
<keyword evidence="7" id="KW-1185">Reference proteome</keyword>
<reference evidence="6 7" key="1">
    <citation type="submission" date="2019-09" db="EMBL/GenBank/DDBJ databases">
        <title>Draft genome sequence of Ginsengibacter sp. BR5-29.</title>
        <authorList>
            <person name="Im W.-T."/>
        </authorList>
    </citation>
    <scope>NUCLEOTIDE SEQUENCE [LARGE SCALE GENOMIC DNA]</scope>
    <source>
        <strain evidence="6 7">BR5-29</strain>
    </source>
</reference>
<dbReference type="Gene3D" id="1.10.10.10">
    <property type="entry name" value="Winged helix-like DNA-binding domain superfamily/Winged helix DNA-binding domain"/>
    <property type="match status" value="1"/>
</dbReference>
<dbReference type="SUPFAM" id="SSF46785">
    <property type="entry name" value="Winged helix' DNA-binding domain"/>
    <property type="match status" value="1"/>
</dbReference>
<protein>
    <submittedName>
        <fullName evidence="6">Crp/Fnr family transcriptional regulator</fullName>
    </submittedName>
</protein>
<dbReference type="PANTHER" id="PTHR24567">
    <property type="entry name" value="CRP FAMILY TRANSCRIPTIONAL REGULATORY PROTEIN"/>
    <property type="match status" value="1"/>
</dbReference>
<feature type="domain" description="HTH crp-type" evidence="5">
    <location>
        <begin position="146"/>
        <end position="212"/>
    </location>
</feature>
<dbReference type="PANTHER" id="PTHR24567:SF26">
    <property type="entry name" value="REGULATORY PROTEIN YEIL"/>
    <property type="match status" value="1"/>
</dbReference>
<dbReference type="GO" id="GO:0003700">
    <property type="term" value="F:DNA-binding transcription factor activity"/>
    <property type="evidence" value="ECO:0007669"/>
    <property type="project" value="TreeGrafter"/>
</dbReference>
<organism evidence="6 7">
    <name type="scientific">Ginsengibacter hankyongi</name>
    <dbReference type="NCBI Taxonomy" id="2607284"/>
    <lineage>
        <taxon>Bacteria</taxon>
        <taxon>Pseudomonadati</taxon>
        <taxon>Bacteroidota</taxon>
        <taxon>Chitinophagia</taxon>
        <taxon>Chitinophagales</taxon>
        <taxon>Chitinophagaceae</taxon>
        <taxon>Ginsengibacter</taxon>
    </lineage>
</organism>
<evidence type="ECO:0000313" key="6">
    <source>
        <dbReference type="EMBL" id="KAA9041076.1"/>
    </source>
</evidence>
<evidence type="ECO:0000256" key="1">
    <source>
        <dbReference type="ARBA" id="ARBA00023015"/>
    </source>
</evidence>
<proteinExistence type="predicted"/>
<dbReference type="InterPro" id="IPR012318">
    <property type="entry name" value="HTH_CRP"/>
</dbReference>
<dbReference type="GO" id="GO:0003677">
    <property type="term" value="F:DNA binding"/>
    <property type="evidence" value="ECO:0007669"/>
    <property type="project" value="UniProtKB-KW"/>
</dbReference>
<keyword evidence="2" id="KW-0238">DNA-binding</keyword>
<evidence type="ECO:0000256" key="3">
    <source>
        <dbReference type="ARBA" id="ARBA00023163"/>
    </source>
</evidence>
<dbReference type="InterPro" id="IPR018490">
    <property type="entry name" value="cNMP-bd_dom_sf"/>
</dbReference>